<keyword evidence="2 4" id="KW-0808">Transferase</keyword>
<dbReference type="GO" id="GO:0004644">
    <property type="term" value="F:phosphoribosylglycinamide formyltransferase activity"/>
    <property type="evidence" value="ECO:0007669"/>
    <property type="project" value="UniProtKB-UniRule"/>
</dbReference>
<accession>J5KFZ0</accession>
<feature type="binding site" evidence="4">
    <location>
        <begin position="90"/>
        <end position="93"/>
    </location>
    <ligand>
        <name>(6R)-10-formyltetrahydrofolate</name>
        <dbReference type="ChEBI" id="CHEBI:195366"/>
    </ligand>
</feature>
<dbReference type="PANTHER" id="PTHR43369:SF2">
    <property type="entry name" value="PHOSPHORIBOSYLGLYCINAMIDE FORMYLTRANSFERASE"/>
    <property type="match status" value="1"/>
</dbReference>
<feature type="binding site" evidence="4">
    <location>
        <position position="107"/>
    </location>
    <ligand>
        <name>(6R)-10-formyltetrahydrofolate</name>
        <dbReference type="ChEBI" id="CHEBI:195366"/>
    </ligand>
</feature>
<protein>
    <recommendedName>
        <fullName evidence="4">Phosphoribosylglycinamide formyltransferase</fullName>
        <ecNumber evidence="4">2.1.2.2</ecNumber>
    </recommendedName>
    <alternativeName>
        <fullName evidence="4">5'-phosphoribosylglycinamide transformylase</fullName>
    </alternativeName>
    <alternativeName>
        <fullName evidence="4">GAR transformylase</fullName>
        <shortName evidence="4">GART</shortName>
    </alternativeName>
</protein>
<organism evidence="6 7">
    <name type="scientific">SAR86 cluster bacterium SAR86A</name>
    <dbReference type="NCBI Taxonomy" id="1123866"/>
    <lineage>
        <taxon>Bacteria</taxon>
        <taxon>Pseudomonadati</taxon>
        <taxon>Pseudomonadota</taxon>
        <taxon>Gammaproteobacteria</taxon>
        <taxon>SAR86 cluster</taxon>
    </lineage>
</organism>
<dbReference type="PANTHER" id="PTHR43369">
    <property type="entry name" value="PHOSPHORIBOSYLGLYCINAMIDE FORMYLTRANSFERASE"/>
    <property type="match status" value="1"/>
</dbReference>
<feature type="binding site" evidence="4">
    <location>
        <begin position="12"/>
        <end position="14"/>
    </location>
    <ligand>
        <name>N(1)-(5-phospho-beta-D-ribosyl)glycinamide</name>
        <dbReference type="ChEBI" id="CHEBI:143788"/>
    </ligand>
</feature>
<comment type="pathway">
    <text evidence="1 4">Purine metabolism; IMP biosynthesis via de novo pathway; N(2)-formyl-N(1)-(5-phospho-D-ribosyl)glycinamide from N(1)-(5-phospho-D-ribosyl)glycinamide (10-formyl THF route): step 1/1.</text>
</comment>
<comment type="function">
    <text evidence="4">Catalyzes the transfer of a formyl group from 10-formyltetrahydrofolate to 5-phospho-ribosyl-glycinamide (GAR), producing 5-phospho-ribosyl-N-formylglycinamide (FGAR) and tetrahydrofolate.</text>
</comment>
<dbReference type="Gene3D" id="3.40.50.170">
    <property type="entry name" value="Formyl transferase, N-terminal domain"/>
    <property type="match status" value="1"/>
</dbReference>
<dbReference type="InterPro" id="IPR004607">
    <property type="entry name" value="GART"/>
</dbReference>
<dbReference type="Proteomes" id="UP000010305">
    <property type="component" value="Unassembled WGS sequence"/>
</dbReference>
<dbReference type="AlphaFoldDB" id="J5KFZ0"/>
<dbReference type="HAMAP" id="MF_01930">
    <property type="entry name" value="PurN"/>
    <property type="match status" value="1"/>
</dbReference>
<evidence type="ECO:0000256" key="4">
    <source>
        <dbReference type="HAMAP-Rule" id="MF_01930"/>
    </source>
</evidence>
<dbReference type="GO" id="GO:0006189">
    <property type="term" value="P:'de novo' IMP biosynthetic process"/>
    <property type="evidence" value="ECO:0007669"/>
    <property type="project" value="UniProtKB-UniRule"/>
</dbReference>
<evidence type="ECO:0000313" key="6">
    <source>
        <dbReference type="EMBL" id="EJP72156.1"/>
    </source>
</evidence>
<proteinExistence type="inferred from homology"/>
<evidence type="ECO:0000256" key="1">
    <source>
        <dbReference type="ARBA" id="ARBA00005054"/>
    </source>
</evidence>
<comment type="similarity">
    <text evidence="4">Belongs to the GART family.</text>
</comment>
<dbReference type="CDD" id="cd08645">
    <property type="entry name" value="FMT_core_GART"/>
    <property type="match status" value="1"/>
</dbReference>
<dbReference type="InterPro" id="IPR002376">
    <property type="entry name" value="Formyl_transf_N"/>
</dbReference>
<feature type="domain" description="Formyl transferase N-terminal" evidence="5">
    <location>
        <begin position="2"/>
        <end position="182"/>
    </location>
</feature>
<dbReference type="GO" id="GO:0005829">
    <property type="term" value="C:cytosol"/>
    <property type="evidence" value="ECO:0007669"/>
    <property type="project" value="TreeGrafter"/>
</dbReference>
<dbReference type="EMBL" id="JH611156">
    <property type="protein sequence ID" value="EJP72156.1"/>
    <property type="molecule type" value="Genomic_DNA"/>
</dbReference>
<dbReference type="NCBIfam" id="TIGR00639">
    <property type="entry name" value="PurN"/>
    <property type="match status" value="1"/>
</dbReference>
<dbReference type="InterPro" id="IPR036477">
    <property type="entry name" value="Formyl_transf_N_sf"/>
</dbReference>
<evidence type="ECO:0000256" key="3">
    <source>
        <dbReference type="ARBA" id="ARBA00022755"/>
    </source>
</evidence>
<feature type="active site" description="Proton donor" evidence="4">
    <location>
        <position position="109"/>
    </location>
</feature>
<evidence type="ECO:0000256" key="2">
    <source>
        <dbReference type="ARBA" id="ARBA00022679"/>
    </source>
</evidence>
<dbReference type="EC" id="2.1.2.2" evidence="4"/>
<feature type="site" description="Raises pKa of active site His" evidence="4">
    <location>
        <position position="145"/>
    </location>
</feature>
<dbReference type="Pfam" id="PF00551">
    <property type="entry name" value="Formyl_trans_N"/>
    <property type="match status" value="1"/>
</dbReference>
<sequence length="215" mass="24155">MKKIAVLISGSGSNLEAIAEACRANRINGKIVCVISNNPDAYGIKRAQKFNLQSVVIDHNSFASRTEFENKIENSLDNYDVDLIVLAGFMRILGENITKKYFGKMINLHPSLLPKYPGLDTHKKVIQNGDAIHGISIHYVTPELDAGPIIAQGAINITHDDNIESIEKRIHMIEHQLLPEIINEICLENIYLDVNTVMYNDEMDVTDHILINYDE</sequence>
<comment type="catalytic activity">
    <reaction evidence="4">
        <text>N(1)-(5-phospho-beta-D-ribosyl)glycinamide + (6R)-10-formyltetrahydrofolate = N(2)-formyl-N(1)-(5-phospho-beta-D-ribosyl)glycinamide + (6S)-5,6,7,8-tetrahydrofolate + H(+)</text>
        <dbReference type="Rhea" id="RHEA:15053"/>
        <dbReference type="ChEBI" id="CHEBI:15378"/>
        <dbReference type="ChEBI" id="CHEBI:57453"/>
        <dbReference type="ChEBI" id="CHEBI:143788"/>
        <dbReference type="ChEBI" id="CHEBI:147286"/>
        <dbReference type="ChEBI" id="CHEBI:195366"/>
        <dbReference type="EC" id="2.1.2.2"/>
    </reaction>
</comment>
<dbReference type="HOGENOM" id="CLU_038395_1_0_6"/>
<dbReference type="SUPFAM" id="SSF53328">
    <property type="entry name" value="Formyltransferase"/>
    <property type="match status" value="1"/>
</dbReference>
<reference evidence="6 7" key="1">
    <citation type="journal article" date="2012" name="ISME J.">
        <title>Genomic insights to SAR86, an abundant and uncultivated marine bacterial lineage.</title>
        <authorList>
            <person name="Dupont C.L."/>
            <person name="Rusch D.B."/>
            <person name="Yooseph S."/>
            <person name="Lombardo M.J."/>
            <person name="Richter R.A."/>
            <person name="Valas R."/>
            <person name="Novotny M."/>
            <person name="Yee-Greenbaum J."/>
            <person name="Selengut J.D."/>
            <person name="Haft D.H."/>
            <person name="Halpern A.L."/>
            <person name="Lasken R.S."/>
            <person name="Nealson K."/>
            <person name="Friedman R."/>
            <person name="Venter J.C."/>
        </authorList>
    </citation>
    <scope>NUCLEOTIDE SEQUENCE [LARGE SCALE GENOMIC DNA]</scope>
</reference>
<evidence type="ECO:0000313" key="7">
    <source>
        <dbReference type="Proteomes" id="UP000010305"/>
    </source>
</evidence>
<feature type="binding site" evidence="4">
    <location>
        <position position="65"/>
    </location>
    <ligand>
        <name>(6R)-10-formyltetrahydrofolate</name>
        <dbReference type="ChEBI" id="CHEBI:195366"/>
    </ligand>
</feature>
<name>J5KFZ0_9GAMM</name>
<dbReference type="UniPathway" id="UPA00074">
    <property type="reaction ID" value="UER00126"/>
</dbReference>
<evidence type="ECO:0000259" key="5">
    <source>
        <dbReference type="Pfam" id="PF00551"/>
    </source>
</evidence>
<dbReference type="STRING" id="1123866.NT01SARS_0649"/>
<keyword evidence="3 4" id="KW-0658">Purine biosynthesis</keyword>
<gene>
    <name evidence="4 6" type="primary">purN</name>
    <name evidence="6" type="ORF">NT01SARS_0649</name>
</gene>